<reference evidence="2" key="2">
    <citation type="submission" date="2022-01" db="EMBL/GenBank/DDBJ databases">
        <authorList>
            <person name="Yamashiro T."/>
            <person name="Shiraishi A."/>
            <person name="Satake H."/>
            <person name="Nakayama K."/>
        </authorList>
    </citation>
    <scope>NUCLEOTIDE SEQUENCE</scope>
</reference>
<accession>A0ABQ4WVL7</accession>
<dbReference type="EMBL" id="BQNB010008968">
    <property type="protein sequence ID" value="GJS56885.1"/>
    <property type="molecule type" value="Genomic_DNA"/>
</dbReference>
<feature type="compositionally biased region" description="Polar residues" evidence="1">
    <location>
        <begin position="62"/>
        <end position="76"/>
    </location>
</feature>
<feature type="compositionally biased region" description="Low complexity" evidence="1">
    <location>
        <begin position="41"/>
        <end position="61"/>
    </location>
</feature>
<proteinExistence type="predicted"/>
<name>A0ABQ4WVL7_9ASTR</name>
<reference evidence="2" key="1">
    <citation type="journal article" date="2022" name="Int. J. Mol. Sci.">
        <title>Draft Genome of Tanacetum Coccineum: Genomic Comparison of Closely Related Tanacetum-Family Plants.</title>
        <authorList>
            <person name="Yamashiro T."/>
            <person name="Shiraishi A."/>
            <person name="Nakayama K."/>
            <person name="Satake H."/>
        </authorList>
    </citation>
    <scope>NUCLEOTIDE SEQUENCE</scope>
</reference>
<feature type="region of interest" description="Disordered" evidence="1">
    <location>
        <begin position="1"/>
        <end position="90"/>
    </location>
</feature>
<evidence type="ECO:0000256" key="1">
    <source>
        <dbReference type="SAM" id="MobiDB-lite"/>
    </source>
</evidence>
<gene>
    <name evidence="2" type="ORF">Tco_0651669</name>
</gene>
<organism evidence="2 3">
    <name type="scientific">Tanacetum coccineum</name>
    <dbReference type="NCBI Taxonomy" id="301880"/>
    <lineage>
        <taxon>Eukaryota</taxon>
        <taxon>Viridiplantae</taxon>
        <taxon>Streptophyta</taxon>
        <taxon>Embryophyta</taxon>
        <taxon>Tracheophyta</taxon>
        <taxon>Spermatophyta</taxon>
        <taxon>Magnoliopsida</taxon>
        <taxon>eudicotyledons</taxon>
        <taxon>Gunneridae</taxon>
        <taxon>Pentapetalae</taxon>
        <taxon>asterids</taxon>
        <taxon>campanulids</taxon>
        <taxon>Asterales</taxon>
        <taxon>Asteraceae</taxon>
        <taxon>Asteroideae</taxon>
        <taxon>Anthemideae</taxon>
        <taxon>Anthemidinae</taxon>
        <taxon>Tanacetum</taxon>
    </lineage>
</organism>
<dbReference type="Proteomes" id="UP001151760">
    <property type="component" value="Unassembled WGS sequence"/>
</dbReference>
<keyword evidence="3" id="KW-1185">Reference proteome</keyword>
<comment type="caution">
    <text evidence="2">The sequence shown here is derived from an EMBL/GenBank/DDBJ whole genome shotgun (WGS) entry which is preliminary data.</text>
</comment>
<feature type="compositionally biased region" description="Basic residues" evidence="1">
    <location>
        <begin position="77"/>
        <end position="90"/>
    </location>
</feature>
<feature type="non-terminal residue" evidence="2">
    <location>
        <position position="90"/>
    </location>
</feature>
<evidence type="ECO:0000313" key="2">
    <source>
        <dbReference type="EMBL" id="GJS56885.1"/>
    </source>
</evidence>
<feature type="compositionally biased region" description="Low complexity" evidence="1">
    <location>
        <begin position="1"/>
        <end position="23"/>
    </location>
</feature>
<sequence>MPPSPTHTSPTQSPQAQPQSPHHLLTPRTPATHQQMPIPPVSSTHEPTTPSSTPNTHITSPAATSHGNAPTTNTHHMVTRAKVRISKPLA</sequence>
<evidence type="ECO:0000313" key="3">
    <source>
        <dbReference type="Proteomes" id="UP001151760"/>
    </source>
</evidence>
<protein>
    <submittedName>
        <fullName evidence="2">Uncharacterized protein</fullName>
    </submittedName>
</protein>